<dbReference type="PANTHER" id="PTHR43546">
    <property type="entry name" value="UPF0173 METAL-DEPENDENT HYDROLASE MJ1163-RELATED"/>
    <property type="match status" value="1"/>
</dbReference>
<comment type="caution">
    <text evidence="1">The sequence shown here is derived from an EMBL/GenBank/DDBJ whole genome shotgun (WGS) entry which is preliminary data.</text>
</comment>
<dbReference type="NCBIfam" id="NF001911">
    <property type="entry name" value="PRK00685.1"/>
    <property type="match status" value="1"/>
</dbReference>
<name>A0A2G9YTK8_9BACT</name>
<keyword evidence="1" id="KW-0378">Hydrolase</keyword>
<dbReference type="PANTHER" id="PTHR43546:SF3">
    <property type="entry name" value="UPF0173 METAL-DEPENDENT HYDROLASE MJ1163"/>
    <property type="match status" value="1"/>
</dbReference>
<evidence type="ECO:0000313" key="2">
    <source>
        <dbReference type="Proteomes" id="UP000229976"/>
    </source>
</evidence>
<dbReference type="Gene3D" id="3.60.15.10">
    <property type="entry name" value="Ribonuclease Z/Hydroxyacylglutathione hydrolase-like"/>
    <property type="match status" value="1"/>
</dbReference>
<sequence>MQYLGHSSFLIGDLLIDPFSEGEFFFKDEQEDAKCKIICISHDTHLEEVFELARINDAVIVAVEQIAKIALTNGLKSEEMNIGGWIRIRNWKIKMVEAVHSSGTGHSVGFILEDMDSNTKIYHSGNTGLFGDMKLIGEEDIDIAMLPIGDRYTMGIKDALRAVDFIKPKVVVPMHYNTFPAIGADPEGFAKMCHAKVEIFNIGEIKNYSVGKKSFVPFTGKDNLA</sequence>
<dbReference type="EMBL" id="PCRO01000042">
    <property type="protein sequence ID" value="PIP22560.1"/>
    <property type="molecule type" value="Genomic_DNA"/>
</dbReference>
<dbReference type="InterPro" id="IPR036866">
    <property type="entry name" value="RibonucZ/Hydroxyglut_hydro"/>
</dbReference>
<reference evidence="1 2" key="1">
    <citation type="submission" date="2017-09" db="EMBL/GenBank/DDBJ databases">
        <title>Depth-based differentiation of microbial function through sediment-hosted aquifers and enrichment of novel symbionts in the deep terrestrial subsurface.</title>
        <authorList>
            <person name="Probst A.J."/>
            <person name="Ladd B."/>
            <person name="Jarett J.K."/>
            <person name="Geller-Mcgrath D.E."/>
            <person name="Sieber C.M."/>
            <person name="Emerson J.B."/>
            <person name="Anantharaman K."/>
            <person name="Thomas B.C."/>
            <person name="Malmstrom R."/>
            <person name="Stieglmeier M."/>
            <person name="Klingl A."/>
            <person name="Woyke T."/>
            <person name="Ryan C.M."/>
            <person name="Banfield J.F."/>
        </authorList>
    </citation>
    <scope>NUCLEOTIDE SEQUENCE [LARGE SCALE GENOMIC DNA]</scope>
    <source>
        <strain evidence="1">CG23_combo_of_CG06-09_8_20_14_all_39_17</strain>
    </source>
</reference>
<evidence type="ECO:0000313" key="1">
    <source>
        <dbReference type="EMBL" id="PIP22560.1"/>
    </source>
</evidence>
<dbReference type="SUPFAM" id="SSF56281">
    <property type="entry name" value="Metallo-hydrolase/oxidoreductase"/>
    <property type="match status" value="1"/>
</dbReference>
<dbReference type="AlphaFoldDB" id="A0A2G9YTK8"/>
<proteinExistence type="predicted"/>
<organism evidence="1 2">
    <name type="scientific">Candidatus Nealsonbacteria bacterium CG23_combo_of_CG06-09_8_20_14_all_39_17</name>
    <dbReference type="NCBI Taxonomy" id="1974722"/>
    <lineage>
        <taxon>Bacteria</taxon>
        <taxon>Candidatus Nealsoniibacteriota</taxon>
    </lineage>
</organism>
<dbReference type="Proteomes" id="UP000229976">
    <property type="component" value="Unassembled WGS sequence"/>
</dbReference>
<dbReference type="InterPro" id="IPR050114">
    <property type="entry name" value="UPF0173_UPF0282_UlaG_hydrolase"/>
</dbReference>
<protein>
    <submittedName>
        <fullName evidence="1">Metal-dependent hydrolase</fullName>
    </submittedName>
</protein>
<dbReference type="Pfam" id="PF13483">
    <property type="entry name" value="Lactamase_B_3"/>
    <property type="match status" value="1"/>
</dbReference>
<accession>A0A2G9YTK8</accession>
<dbReference type="GO" id="GO:0016787">
    <property type="term" value="F:hydrolase activity"/>
    <property type="evidence" value="ECO:0007669"/>
    <property type="project" value="UniProtKB-KW"/>
</dbReference>
<gene>
    <name evidence="1" type="ORF">COX37_03400</name>
</gene>